<protein>
    <submittedName>
        <fullName evidence="1">Uncharacterized protein</fullName>
    </submittedName>
</protein>
<gene>
    <name evidence="1" type="ORF">C8R41DRAFT_871810</name>
</gene>
<proteinExistence type="predicted"/>
<evidence type="ECO:0000313" key="2">
    <source>
        <dbReference type="Proteomes" id="UP001150217"/>
    </source>
</evidence>
<dbReference type="EMBL" id="JANVFT010000122">
    <property type="protein sequence ID" value="KAJ4465747.1"/>
    <property type="molecule type" value="Genomic_DNA"/>
</dbReference>
<reference evidence="1" key="1">
    <citation type="submission" date="2022-08" db="EMBL/GenBank/DDBJ databases">
        <title>A Global Phylogenomic Analysis of the Shiitake Genus Lentinula.</title>
        <authorList>
            <consortium name="DOE Joint Genome Institute"/>
            <person name="Sierra-Patev S."/>
            <person name="Min B."/>
            <person name="Naranjo-Ortiz M."/>
            <person name="Looney B."/>
            <person name="Konkel Z."/>
            <person name="Slot J.C."/>
            <person name="Sakamoto Y."/>
            <person name="Steenwyk J.L."/>
            <person name="Rokas A."/>
            <person name="Carro J."/>
            <person name="Camarero S."/>
            <person name="Ferreira P."/>
            <person name="Molpeceres G."/>
            <person name="Ruiz-Duenas F.J."/>
            <person name="Serrano A."/>
            <person name="Henrissat B."/>
            <person name="Drula E."/>
            <person name="Hughes K.W."/>
            <person name="Mata J.L."/>
            <person name="Ishikawa N.K."/>
            <person name="Vargas-Isla R."/>
            <person name="Ushijima S."/>
            <person name="Smith C.A."/>
            <person name="Ahrendt S."/>
            <person name="Andreopoulos W."/>
            <person name="He G."/>
            <person name="Labutti K."/>
            <person name="Lipzen A."/>
            <person name="Ng V."/>
            <person name="Riley R."/>
            <person name="Sandor L."/>
            <person name="Barry K."/>
            <person name="Martinez A.T."/>
            <person name="Xiao Y."/>
            <person name="Gibbons J.G."/>
            <person name="Terashima K."/>
            <person name="Grigoriev I.V."/>
            <person name="Hibbett D.S."/>
        </authorList>
    </citation>
    <scope>NUCLEOTIDE SEQUENCE</scope>
    <source>
        <strain evidence="1">RHP3577 ss4</strain>
    </source>
</reference>
<evidence type="ECO:0000313" key="1">
    <source>
        <dbReference type="EMBL" id="KAJ4465747.1"/>
    </source>
</evidence>
<comment type="caution">
    <text evidence="1">The sequence shown here is derived from an EMBL/GenBank/DDBJ whole genome shotgun (WGS) entry which is preliminary data.</text>
</comment>
<accession>A0ABQ8UZJ2</accession>
<name>A0ABQ8UZJ2_9AGAR</name>
<sequence length="272" mass="30776">MCIDAQWCKLHRTKSNIQAYNAMNNTVNSGSFSASSPIILSSFKHLSLPELQMFLLSLPAVTHVALIGNSKRHNTIFRPRVGTGVGKDMEPDVTWRGDLFLAALRARFEWVPTAWWNFEVSYGGQLSLQWQIVVELNKAQNMLEEVKSMEACVGVLWYRCVNLMMVFIDTPRGLTKYQETRTLYVAGDVRSGEKAGRNKQLQNGVDKHKMCLHIKTVQFRGGIDLASKVIGTARIDEVDPMARAIANTEQERIIMYQTLQDDDHISKERVTG</sequence>
<keyword evidence="2" id="KW-1185">Reference proteome</keyword>
<dbReference type="Proteomes" id="UP001150217">
    <property type="component" value="Unassembled WGS sequence"/>
</dbReference>
<organism evidence="1 2">
    <name type="scientific">Lentinula lateritia</name>
    <dbReference type="NCBI Taxonomy" id="40482"/>
    <lineage>
        <taxon>Eukaryota</taxon>
        <taxon>Fungi</taxon>
        <taxon>Dikarya</taxon>
        <taxon>Basidiomycota</taxon>
        <taxon>Agaricomycotina</taxon>
        <taxon>Agaricomycetes</taxon>
        <taxon>Agaricomycetidae</taxon>
        <taxon>Agaricales</taxon>
        <taxon>Marasmiineae</taxon>
        <taxon>Omphalotaceae</taxon>
        <taxon>Lentinula</taxon>
    </lineage>
</organism>